<dbReference type="Proteomes" id="UP000694845">
    <property type="component" value="Unplaced"/>
</dbReference>
<dbReference type="RefSeq" id="XP_022096791.1">
    <property type="nucleotide sequence ID" value="XM_022241099.1"/>
</dbReference>
<gene>
    <name evidence="4" type="primary">LOC110982586</name>
</gene>
<dbReference type="OrthoDB" id="10458260at2759"/>
<accession>A0A8B7Z025</accession>
<proteinExistence type="predicted"/>
<keyword evidence="3" id="KW-1185">Reference proteome</keyword>
<keyword evidence="2" id="KW-0732">Signal</keyword>
<evidence type="ECO:0000256" key="1">
    <source>
        <dbReference type="SAM" id="MobiDB-lite"/>
    </source>
</evidence>
<sequence>MAFGTFSALILTAMIAGCFPQGLWRLRPGLPSPSCSISLEASQIQQVRENRDLVRLLEKNPSYLKSSQHQHPIVTLTYRQKRLLLRRFPDLFRQSDGTTSAGDPRQRRNTAGRVCPPRPDSEPLILARTADGQVVQLVQEVAGHNQWIMDEICSAQQDGDMACGLAEREMPALFINLSGILATEGSDADFDMAYIVVNCCVAMRE</sequence>
<evidence type="ECO:0000256" key="2">
    <source>
        <dbReference type="SAM" id="SignalP"/>
    </source>
</evidence>
<feature type="signal peptide" evidence="2">
    <location>
        <begin position="1"/>
        <end position="20"/>
    </location>
</feature>
<dbReference type="AlphaFoldDB" id="A0A8B7Z025"/>
<protein>
    <submittedName>
        <fullName evidence="4">Uncharacterized protein LOC110982586 isoform X2</fullName>
    </submittedName>
</protein>
<feature type="region of interest" description="Disordered" evidence="1">
    <location>
        <begin position="94"/>
        <end position="120"/>
    </location>
</feature>
<evidence type="ECO:0000313" key="3">
    <source>
        <dbReference type="Proteomes" id="UP000694845"/>
    </source>
</evidence>
<evidence type="ECO:0000313" key="4">
    <source>
        <dbReference type="RefSeq" id="XP_022096791.1"/>
    </source>
</evidence>
<dbReference type="GeneID" id="110982586"/>
<reference evidence="4" key="1">
    <citation type="submission" date="2025-08" db="UniProtKB">
        <authorList>
            <consortium name="RefSeq"/>
        </authorList>
    </citation>
    <scope>IDENTIFICATION</scope>
</reference>
<organism evidence="3 4">
    <name type="scientific">Acanthaster planci</name>
    <name type="common">Crown-of-thorns starfish</name>
    <dbReference type="NCBI Taxonomy" id="133434"/>
    <lineage>
        <taxon>Eukaryota</taxon>
        <taxon>Metazoa</taxon>
        <taxon>Echinodermata</taxon>
        <taxon>Eleutherozoa</taxon>
        <taxon>Asterozoa</taxon>
        <taxon>Asteroidea</taxon>
        <taxon>Valvatacea</taxon>
        <taxon>Valvatida</taxon>
        <taxon>Acanthasteridae</taxon>
        <taxon>Acanthaster</taxon>
    </lineage>
</organism>
<feature type="chain" id="PRO_5034264431" evidence="2">
    <location>
        <begin position="21"/>
        <end position="205"/>
    </location>
</feature>
<name>A0A8B7Z025_ACAPL</name>